<gene>
    <name evidence="1" type="ORF">BIZ92_08590</name>
</gene>
<dbReference type="RefSeq" id="WP_076411646.1">
    <property type="nucleotide sequence ID" value="NZ_AP028040.1"/>
</dbReference>
<proteinExistence type="predicted"/>
<dbReference type="AlphaFoldDB" id="A0A1R1JTQ6"/>
<dbReference type="EMBL" id="MJMN01000013">
    <property type="protein sequence ID" value="OMG87668.1"/>
    <property type="molecule type" value="Genomic_DNA"/>
</dbReference>
<dbReference type="Proteomes" id="UP000187251">
    <property type="component" value="Unassembled WGS sequence"/>
</dbReference>
<organism evidence="1 2">
    <name type="scientific">Alcaligenes xylosoxydans xylosoxydans</name>
    <name type="common">Achromobacter xylosoxidans</name>
    <dbReference type="NCBI Taxonomy" id="85698"/>
    <lineage>
        <taxon>Bacteria</taxon>
        <taxon>Pseudomonadati</taxon>
        <taxon>Pseudomonadota</taxon>
        <taxon>Betaproteobacteria</taxon>
        <taxon>Burkholderiales</taxon>
        <taxon>Alcaligenaceae</taxon>
        <taxon>Achromobacter</taxon>
    </lineage>
</organism>
<evidence type="ECO:0008006" key="3">
    <source>
        <dbReference type="Google" id="ProtNLM"/>
    </source>
</evidence>
<evidence type="ECO:0000313" key="2">
    <source>
        <dbReference type="Proteomes" id="UP000187251"/>
    </source>
</evidence>
<reference evidence="1 2" key="1">
    <citation type="submission" date="2016-09" db="EMBL/GenBank/DDBJ databases">
        <title>Phylogenomics of Achromobacter.</title>
        <authorList>
            <person name="Jeukens J."/>
            <person name="Freschi L."/>
            <person name="Vincent A.T."/>
            <person name="Emond-Rheault J.-G."/>
            <person name="Kukavica-Ibrulj I."/>
            <person name="Charette S.J."/>
            <person name="Levesque R.C."/>
        </authorList>
    </citation>
    <scope>NUCLEOTIDE SEQUENCE [LARGE SCALE GENOMIC DNA]</scope>
    <source>
        <strain evidence="1 2">AUS488</strain>
    </source>
</reference>
<name>A0A1R1JTQ6_ALCXX</name>
<dbReference type="OrthoDB" id="8641910at2"/>
<sequence>MTQPKKAPPDWERIEAGYRAGVMSLRELATLHGITEGAIRKRAKRDEWPRDLNARVQAKADELVRREEVRRLSTQSTARSESSAHRVKEEIAIGAQALADVKLKHKSTIRRMREATEAMLVELEAETGHPELFRDLAEFLRSDEDGAQGKRETVYNRAISMASRIDGLKKLAETLKVLIALEREAYGILPVPQQINLNTPPRKADDLTDEELLALATGSGPGTADPEAGEG</sequence>
<evidence type="ECO:0000313" key="1">
    <source>
        <dbReference type="EMBL" id="OMG87668.1"/>
    </source>
</evidence>
<accession>A0A1R1JTQ6</accession>
<comment type="caution">
    <text evidence="1">The sequence shown here is derived from an EMBL/GenBank/DDBJ whole genome shotgun (WGS) entry which is preliminary data.</text>
</comment>
<protein>
    <recommendedName>
        <fullName evidence="3">Phage protein</fullName>
    </recommendedName>
</protein>